<protein>
    <submittedName>
        <fullName evidence="3">Uncharacterized protein</fullName>
    </submittedName>
</protein>
<feature type="compositionally biased region" description="Low complexity" evidence="2">
    <location>
        <begin position="93"/>
        <end position="106"/>
    </location>
</feature>
<evidence type="ECO:0000256" key="2">
    <source>
        <dbReference type="SAM" id="MobiDB-lite"/>
    </source>
</evidence>
<feature type="coiled-coil region" evidence="1">
    <location>
        <begin position="484"/>
        <end position="532"/>
    </location>
</feature>
<feature type="compositionally biased region" description="Polar residues" evidence="2">
    <location>
        <begin position="82"/>
        <end position="91"/>
    </location>
</feature>
<reference evidence="3" key="1">
    <citation type="journal article" date="2020" name="Stud. Mycol.">
        <title>101 Dothideomycetes genomes: a test case for predicting lifestyles and emergence of pathogens.</title>
        <authorList>
            <person name="Haridas S."/>
            <person name="Albert R."/>
            <person name="Binder M."/>
            <person name="Bloem J."/>
            <person name="Labutti K."/>
            <person name="Salamov A."/>
            <person name="Andreopoulos B."/>
            <person name="Baker S."/>
            <person name="Barry K."/>
            <person name="Bills G."/>
            <person name="Bluhm B."/>
            <person name="Cannon C."/>
            <person name="Castanera R."/>
            <person name="Culley D."/>
            <person name="Daum C."/>
            <person name="Ezra D."/>
            <person name="Gonzalez J."/>
            <person name="Henrissat B."/>
            <person name="Kuo A."/>
            <person name="Liang C."/>
            <person name="Lipzen A."/>
            <person name="Lutzoni F."/>
            <person name="Magnuson J."/>
            <person name="Mondo S."/>
            <person name="Nolan M."/>
            <person name="Ohm R."/>
            <person name="Pangilinan J."/>
            <person name="Park H.-J."/>
            <person name="Ramirez L."/>
            <person name="Alfaro M."/>
            <person name="Sun H."/>
            <person name="Tritt A."/>
            <person name="Yoshinaga Y."/>
            <person name="Zwiers L.-H."/>
            <person name="Turgeon B."/>
            <person name="Goodwin S."/>
            <person name="Spatafora J."/>
            <person name="Crous P."/>
            <person name="Grigoriev I."/>
        </authorList>
    </citation>
    <scope>NUCLEOTIDE SEQUENCE</scope>
    <source>
        <strain evidence="3">CBS 113818</strain>
    </source>
</reference>
<sequence>MARLSGMPSEHHHEGPGDAPRRKRGRPNKNQTASQQSQPQSQEVASSTGKRTASPSAELSQTKRSKRVQVDDEDQIAEEMEQSFSRSQNGGDTIRVSTQSTSTTTRRNGRRHSEPPVAAQDDEADELVMSQPASTQPSSGLTPHLNRVGAVRRDLATTRRARMSMPAQLHIERIDEEVDGNRIQYAPLSAILDGRTRRRLRRSHLSQEVNEFQNHQKQDKRELLQLRSQLKAQDKKITDLEFRLEAGRLGNITISAEHEQELELELEQARDQIHALRASSLYNGSERDMSTFDGAADMDDDEDDDQLMLVEPEDLKFTRTIDVDYTPDTKYTTRVHELSSQMTFESLPSVSQLTHDTLIEGDTALPDKIHDQAVERYERELRHYVELLARSQGALRVVTLELQNLHFLEAGASSDDIIVELRHAFDTLRVAIEKFFPGTTADLTNQELLHKVPDLFSGLFFELKQKLTLISSSHKTEVLLRRQYEGVLDLLGESEERVKELEANTYNLDRSNEDKQRTINELEERVTTLTTSTNDQEVEINNQTVLISDLQNDVVEKDTDLGRLREALETYRKDLNTVTLTATTFETEHHALIARMEQDHNDAIRALQLDLENEQEARDAAEGDAQQKGEIIDDLEGRIERLETEIIAFTEDMTQLRLLLAEQTEGREAAEGQRDEQAEMANEYANQIDDLQVTITDLESQLREFTTNLAAEREQREQTEAALDKANEDIEGLNQRVHDMGIQANTLRSKMYEHQEINKATIAQLEEESQERVDNLNDQLATETELRETAEKTVAKSNKQIAQLQADLETVTINLINMTEARQQLEKDREEQVVNLNQQLTDLEAKYRALETSTNSTITSLQANITDLNNQVHLQQAEIKRLAEESAAKDLLYDQDTTDLKVEIVELKEDLAGERAANEENRKEIASLSQRVDQEAIELLNMTGSHSAEVSSLTTVISTHEATIKTIQDHAAQRAEEYEEMLAERTREIEEMEMIGTARVETITMMQSQIEDLKERFAKQEEDTRLTVDALNLAHRRLMDENETLSAALKQRNAKTLKAVQEMKTAHVVVKSRNVDLSKVQTGKITKTTEKVKVGKKGRKVATRSWRDSGMFDQSSPGDQEDQEIPEDFLAA</sequence>
<gene>
    <name evidence="3" type="ORF">CC86DRAFT_328285</name>
</gene>
<evidence type="ECO:0000313" key="4">
    <source>
        <dbReference type="Proteomes" id="UP000799424"/>
    </source>
</evidence>
<dbReference type="OrthoDB" id="3532430at2759"/>
<feature type="region of interest" description="Disordered" evidence="2">
    <location>
        <begin position="1"/>
        <end position="150"/>
    </location>
</feature>
<keyword evidence="4" id="KW-1185">Reference proteome</keyword>
<accession>A0A6A6ZQY8</accession>
<proteinExistence type="predicted"/>
<dbReference type="AlphaFoldDB" id="A0A6A6ZQY8"/>
<evidence type="ECO:0000256" key="1">
    <source>
        <dbReference type="SAM" id="Coils"/>
    </source>
</evidence>
<keyword evidence="1" id="KW-0175">Coiled coil</keyword>
<feature type="compositionally biased region" description="Polar residues" evidence="2">
    <location>
        <begin position="48"/>
        <end position="62"/>
    </location>
</feature>
<dbReference type="EMBL" id="MU006232">
    <property type="protein sequence ID" value="KAF2823193.1"/>
    <property type="molecule type" value="Genomic_DNA"/>
</dbReference>
<feature type="coiled-coil region" evidence="1">
    <location>
        <begin position="597"/>
        <end position="938"/>
    </location>
</feature>
<name>A0A6A6ZQY8_9PLEO</name>
<dbReference type="Proteomes" id="UP000799424">
    <property type="component" value="Unassembled WGS sequence"/>
</dbReference>
<evidence type="ECO:0000313" key="3">
    <source>
        <dbReference type="EMBL" id="KAF2823193.1"/>
    </source>
</evidence>
<dbReference type="Gene3D" id="1.10.287.1490">
    <property type="match status" value="1"/>
</dbReference>
<feature type="region of interest" description="Disordered" evidence="2">
    <location>
        <begin position="1094"/>
        <end position="1132"/>
    </location>
</feature>
<feature type="compositionally biased region" description="Basic and acidic residues" evidence="2">
    <location>
        <begin position="9"/>
        <end position="20"/>
    </location>
</feature>
<feature type="compositionally biased region" description="Acidic residues" evidence="2">
    <location>
        <begin position="71"/>
        <end position="81"/>
    </location>
</feature>
<feature type="compositionally biased region" description="Acidic residues" evidence="2">
    <location>
        <begin position="1119"/>
        <end position="1132"/>
    </location>
</feature>
<feature type="compositionally biased region" description="Low complexity" evidence="2">
    <location>
        <begin position="34"/>
        <end position="47"/>
    </location>
</feature>
<organism evidence="3 4">
    <name type="scientific">Ophiobolus disseminans</name>
    <dbReference type="NCBI Taxonomy" id="1469910"/>
    <lineage>
        <taxon>Eukaryota</taxon>
        <taxon>Fungi</taxon>
        <taxon>Dikarya</taxon>
        <taxon>Ascomycota</taxon>
        <taxon>Pezizomycotina</taxon>
        <taxon>Dothideomycetes</taxon>
        <taxon>Pleosporomycetidae</taxon>
        <taxon>Pleosporales</taxon>
        <taxon>Pleosporineae</taxon>
        <taxon>Phaeosphaeriaceae</taxon>
        <taxon>Ophiobolus</taxon>
    </lineage>
</organism>
<feature type="coiled-coil region" evidence="1">
    <location>
        <begin position="975"/>
        <end position="1023"/>
    </location>
</feature>
<feature type="compositionally biased region" description="Polar residues" evidence="2">
    <location>
        <begin position="131"/>
        <end position="141"/>
    </location>
</feature>